<dbReference type="EMBL" id="FODO01000009">
    <property type="protein sequence ID" value="SEO40844.1"/>
    <property type="molecule type" value="Genomic_DNA"/>
</dbReference>
<dbReference type="CDD" id="cd01949">
    <property type="entry name" value="GGDEF"/>
    <property type="match status" value="1"/>
</dbReference>
<dbReference type="NCBIfam" id="TIGR00254">
    <property type="entry name" value="GGDEF"/>
    <property type="match status" value="1"/>
</dbReference>
<dbReference type="InterPro" id="IPR029787">
    <property type="entry name" value="Nucleotide_cyclase"/>
</dbReference>
<dbReference type="Gene3D" id="3.30.70.270">
    <property type="match status" value="1"/>
</dbReference>
<dbReference type="PANTHER" id="PTHR45138:SF9">
    <property type="entry name" value="DIGUANYLATE CYCLASE DGCM-RELATED"/>
    <property type="match status" value="1"/>
</dbReference>
<proteinExistence type="predicted"/>
<dbReference type="OrthoDB" id="9813903at2"/>
<evidence type="ECO:0000256" key="1">
    <source>
        <dbReference type="ARBA" id="ARBA00012528"/>
    </source>
</evidence>
<evidence type="ECO:0000313" key="5">
    <source>
        <dbReference type="EMBL" id="SEO40844.1"/>
    </source>
</evidence>
<evidence type="ECO:0000259" key="4">
    <source>
        <dbReference type="PROSITE" id="PS50887"/>
    </source>
</evidence>
<dbReference type="GO" id="GO:0052621">
    <property type="term" value="F:diguanylate cyclase activity"/>
    <property type="evidence" value="ECO:0007669"/>
    <property type="project" value="UniProtKB-EC"/>
</dbReference>
<dbReference type="SUPFAM" id="SSF55073">
    <property type="entry name" value="Nucleotide cyclase"/>
    <property type="match status" value="1"/>
</dbReference>
<dbReference type="AlphaFoldDB" id="A0A1H8PGJ7"/>
<dbReference type="STRING" id="42354.SAMN05216333_10977"/>
<dbReference type="FunFam" id="3.30.70.270:FF:000001">
    <property type="entry name" value="Diguanylate cyclase domain protein"/>
    <property type="match status" value="1"/>
</dbReference>
<dbReference type="InterPro" id="IPR000160">
    <property type="entry name" value="GGDEF_dom"/>
</dbReference>
<dbReference type="PANTHER" id="PTHR45138">
    <property type="entry name" value="REGULATORY COMPONENTS OF SENSORY TRANSDUCTION SYSTEM"/>
    <property type="match status" value="1"/>
</dbReference>
<dbReference type="EC" id="2.7.7.65" evidence="1"/>
<feature type="domain" description="GGDEF" evidence="4">
    <location>
        <begin position="436"/>
        <end position="567"/>
    </location>
</feature>
<gene>
    <name evidence="5" type="ORF">SAMN05216333_10977</name>
</gene>
<organism evidence="5 6">
    <name type="scientific">Nitrosomonas oligotropha</name>
    <dbReference type="NCBI Taxonomy" id="42354"/>
    <lineage>
        <taxon>Bacteria</taxon>
        <taxon>Pseudomonadati</taxon>
        <taxon>Pseudomonadota</taxon>
        <taxon>Betaproteobacteria</taxon>
        <taxon>Nitrosomonadales</taxon>
        <taxon>Nitrosomonadaceae</taxon>
        <taxon>Nitrosomonas</taxon>
    </lineage>
</organism>
<dbReference type="Proteomes" id="UP000198814">
    <property type="component" value="Unassembled WGS sequence"/>
</dbReference>
<evidence type="ECO:0000256" key="2">
    <source>
        <dbReference type="ARBA" id="ARBA00034247"/>
    </source>
</evidence>
<accession>A0A1H8PGJ7</accession>
<protein>
    <recommendedName>
        <fullName evidence="1">diguanylate cyclase</fullName>
        <ecNumber evidence="1">2.7.7.65</ecNumber>
    </recommendedName>
</protein>
<reference evidence="6" key="1">
    <citation type="submission" date="2016-10" db="EMBL/GenBank/DDBJ databases">
        <authorList>
            <person name="Varghese N."/>
            <person name="Submissions S."/>
        </authorList>
    </citation>
    <scope>NUCLEOTIDE SEQUENCE [LARGE SCALE GENOMIC DNA]</scope>
    <source>
        <strain evidence="6">Nm76</strain>
    </source>
</reference>
<dbReference type="PROSITE" id="PS50887">
    <property type="entry name" value="GGDEF"/>
    <property type="match status" value="1"/>
</dbReference>
<dbReference type="SMART" id="SM00267">
    <property type="entry name" value="GGDEF"/>
    <property type="match status" value="1"/>
</dbReference>
<sequence>MKQSKDSNPTIIARETLRQLATLRIPPTPDNYHKLYNQISGNSEESTNSAIASSVSLESPMENTIVDTVPAWGETIEALLKQLESKHGTLTTAKKKEGVNRVLVKFSKDSKQLHNKLKALIDSWGTLAAASQESSTAIEVEDAIAQTGADLEGARPKPFAVESSSSVSHVTDQLLELLAQVLEQVIAVQVNDTGLADEAKVLANQVRKIEEMTEMERFTGEFKQFCHRFDEYGESGRKLQQGLLNLLNMLMKSTGELLAEDQWVGAQINKLRATISGPLDLQVIEQAEHYLEEITQRQEIIRRNLSEAKLTLKKMVTSLITNIEELSDTTGGYQEKLEQYSEIISKTDDIKELNQLLVQIMEETKQMQKSALNYRNDFLAARAEVSLAQDKINQLETELQEMGEKVHEDHLTGILNRRGLDTAFERETSRSIRHETPLCFALLDIDNFKLLNDTHGHKVGDDALVYLVESVKDTTRPEDVVSRYGGEEFVILLPNTSLEEATQILSRIRRNLTKKFFLHENKRLLITFSAGIAQLQAGESQESVFKRADEALYRAKKGGKNQIIIAD</sequence>
<feature type="coiled-coil region" evidence="3">
    <location>
        <begin position="350"/>
        <end position="405"/>
    </location>
</feature>
<feature type="coiled-coil region" evidence="3">
    <location>
        <begin position="284"/>
        <end position="311"/>
    </location>
</feature>
<keyword evidence="6" id="KW-1185">Reference proteome</keyword>
<evidence type="ECO:0000256" key="3">
    <source>
        <dbReference type="SAM" id="Coils"/>
    </source>
</evidence>
<dbReference type="InterPro" id="IPR050469">
    <property type="entry name" value="Diguanylate_Cyclase"/>
</dbReference>
<name>A0A1H8PGJ7_9PROT</name>
<dbReference type="InterPro" id="IPR043128">
    <property type="entry name" value="Rev_trsase/Diguanyl_cyclase"/>
</dbReference>
<keyword evidence="3" id="KW-0175">Coiled coil</keyword>
<dbReference type="Pfam" id="PF00990">
    <property type="entry name" value="GGDEF"/>
    <property type="match status" value="1"/>
</dbReference>
<comment type="catalytic activity">
    <reaction evidence="2">
        <text>2 GTP = 3',3'-c-di-GMP + 2 diphosphate</text>
        <dbReference type="Rhea" id="RHEA:24898"/>
        <dbReference type="ChEBI" id="CHEBI:33019"/>
        <dbReference type="ChEBI" id="CHEBI:37565"/>
        <dbReference type="ChEBI" id="CHEBI:58805"/>
        <dbReference type="EC" id="2.7.7.65"/>
    </reaction>
</comment>
<evidence type="ECO:0000313" key="6">
    <source>
        <dbReference type="Proteomes" id="UP000198814"/>
    </source>
</evidence>